<dbReference type="OrthoDB" id="2404998at2"/>
<gene>
    <name evidence="1" type="ORF">ATY39_02005</name>
</gene>
<sequence>MESIIQVKGEVNFQITLDPTVWIFDDRKLDLDQYFTEKHVEIDADEEYIEKAGKFWSREIMEGATFPPTLKTERKFDRQKMMSGTFGIKIVPFIQNAEPKTDATTVIFGTQSGEQHSFPIEEAKTFIFQFSQEGKMLSQDGPVYLLFNDGSNLENPIKGITSLEVK</sequence>
<evidence type="ECO:0000313" key="1">
    <source>
        <dbReference type="EMBL" id="AMW98302.1"/>
    </source>
</evidence>
<proteinExistence type="predicted"/>
<name>A0A143H9A6_9BACL</name>
<accession>A0A143H9A6</accession>
<dbReference type="Proteomes" id="UP000076021">
    <property type="component" value="Chromosome"/>
</dbReference>
<reference evidence="1 2" key="1">
    <citation type="journal article" date="2016" name="Genome Announc.">
        <title>Whole-Genome Sequence of Rummeliibacillus stabekisii Strain PP9 Isolated from Antarctic Soil.</title>
        <authorList>
            <person name="da Mota F.F."/>
            <person name="Vollu R.E."/>
            <person name="Jurelevicius D."/>
            <person name="Seldin L."/>
        </authorList>
    </citation>
    <scope>NUCLEOTIDE SEQUENCE [LARGE SCALE GENOMIC DNA]</scope>
    <source>
        <strain evidence="1 2">PP9</strain>
    </source>
</reference>
<dbReference type="RefSeq" id="WP_066785095.1">
    <property type="nucleotide sequence ID" value="NZ_CP014806.1"/>
</dbReference>
<dbReference type="KEGG" id="rst:ATY39_02005"/>
<evidence type="ECO:0000313" key="2">
    <source>
        <dbReference type="Proteomes" id="UP000076021"/>
    </source>
</evidence>
<dbReference type="STRING" id="241244.ATY39_02005"/>
<protein>
    <recommendedName>
        <fullName evidence="3">Peptidyl-prolyl cis-trans isomerase</fullName>
    </recommendedName>
</protein>
<dbReference type="AlphaFoldDB" id="A0A143H9A6"/>
<evidence type="ECO:0008006" key="3">
    <source>
        <dbReference type="Google" id="ProtNLM"/>
    </source>
</evidence>
<reference evidence="2" key="2">
    <citation type="submission" date="2016-03" db="EMBL/GenBank/DDBJ databases">
        <authorList>
            <person name="Ploux O."/>
        </authorList>
    </citation>
    <scope>NUCLEOTIDE SEQUENCE [LARGE SCALE GENOMIC DNA]</scope>
    <source>
        <strain evidence="2">PP9</strain>
    </source>
</reference>
<organism evidence="1 2">
    <name type="scientific">Rummeliibacillus stabekisii</name>
    <dbReference type="NCBI Taxonomy" id="241244"/>
    <lineage>
        <taxon>Bacteria</taxon>
        <taxon>Bacillati</taxon>
        <taxon>Bacillota</taxon>
        <taxon>Bacilli</taxon>
        <taxon>Bacillales</taxon>
        <taxon>Caryophanaceae</taxon>
        <taxon>Rummeliibacillus</taxon>
    </lineage>
</organism>
<dbReference type="EMBL" id="CP014806">
    <property type="protein sequence ID" value="AMW98302.1"/>
    <property type="molecule type" value="Genomic_DNA"/>
</dbReference>
<keyword evidence="2" id="KW-1185">Reference proteome</keyword>